<name>E4V6D9_ARTGP</name>
<feature type="region of interest" description="Disordered" evidence="1">
    <location>
        <begin position="17"/>
        <end position="37"/>
    </location>
</feature>
<evidence type="ECO:0000256" key="1">
    <source>
        <dbReference type="SAM" id="MobiDB-lite"/>
    </source>
</evidence>
<gene>
    <name evidence="2" type="ORF">MGYG_08578</name>
</gene>
<organism evidence="3">
    <name type="scientific">Arthroderma gypseum (strain ATCC MYA-4604 / CBS 118893)</name>
    <name type="common">Microsporum gypseum</name>
    <dbReference type="NCBI Taxonomy" id="535722"/>
    <lineage>
        <taxon>Eukaryota</taxon>
        <taxon>Fungi</taxon>
        <taxon>Dikarya</taxon>
        <taxon>Ascomycota</taxon>
        <taxon>Pezizomycotina</taxon>
        <taxon>Eurotiomycetes</taxon>
        <taxon>Eurotiomycetidae</taxon>
        <taxon>Onygenales</taxon>
        <taxon>Arthrodermataceae</taxon>
        <taxon>Nannizzia</taxon>
    </lineage>
</organism>
<dbReference type="VEuPathDB" id="FungiDB:MGYG_08578"/>
<dbReference type="RefSeq" id="XP_003169032.1">
    <property type="nucleotide sequence ID" value="XM_003168984.1"/>
</dbReference>
<dbReference type="GeneID" id="10024399"/>
<dbReference type="InParanoid" id="E4V6D9"/>
<accession>E4V6D9</accession>
<dbReference type="EMBL" id="DS989831">
    <property type="protein sequence ID" value="EFQ96655.1"/>
    <property type="molecule type" value="Genomic_DNA"/>
</dbReference>
<protein>
    <submittedName>
        <fullName evidence="2">Uncharacterized protein</fullName>
    </submittedName>
</protein>
<evidence type="ECO:0000313" key="2">
    <source>
        <dbReference type="EMBL" id="EFQ96655.1"/>
    </source>
</evidence>
<feature type="compositionally biased region" description="Basic residues" evidence="1">
    <location>
        <begin position="23"/>
        <end position="33"/>
    </location>
</feature>
<dbReference type="AlphaFoldDB" id="E4V6D9"/>
<sequence length="78" mass="8963">MSRSFSPRGLCRLCSRGIASSKNNRRRGGRRRGTGRENVSGVLDVSILKYSPRDIQRIRLERERSATEMSRRKTRAGR</sequence>
<proteinExistence type="predicted"/>
<reference evidence="3" key="1">
    <citation type="journal article" date="2012" name="MBio">
        <title>Comparative genome analysis of Trichophyton rubrum and related dermatophytes reveals candidate genes involved in infection.</title>
        <authorList>
            <person name="Martinez D.A."/>
            <person name="Oliver B.G."/>
            <person name="Graeser Y."/>
            <person name="Goldberg J.M."/>
            <person name="Li W."/>
            <person name="Martinez-Rossi N.M."/>
            <person name="Monod M."/>
            <person name="Shelest E."/>
            <person name="Barton R.C."/>
            <person name="Birch E."/>
            <person name="Brakhage A.A."/>
            <person name="Chen Z."/>
            <person name="Gurr S.J."/>
            <person name="Heiman D."/>
            <person name="Heitman J."/>
            <person name="Kosti I."/>
            <person name="Rossi A."/>
            <person name="Saif S."/>
            <person name="Samalova M."/>
            <person name="Saunders C.W."/>
            <person name="Shea T."/>
            <person name="Summerbell R.C."/>
            <person name="Xu J."/>
            <person name="Young S."/>
            <person name="Zeng Q."/>
            <person name="Birren B.W."/>
            <person name="Cuomo C.A."/>
            <person name="White T.C."/>
        </authorList>
    </citation>
    <scope>NUCLEOTIDE SEQUENCE [LARGE SCALE GENOMIC DNA]</scope>
    <source>
        <strain evidence="3">ATCC MYA-4604 / CBS 118893</strain>
    </source>
</reference>
<evidence type="ECO:0000313" key="3">
    <source>
        <dbReference type="Proteomes" id="UP000002669"/>
    </source>
</evidence>
<dbReference type="Proteomes" id="UP000002669">
    <property type="component" value="Unassembled WGS sequence"/>
</dbReference>
<keyword evidence="3" id="KW-1185">Reference proteome</keyword>
<dbReference type="HOGENOM" id="CLU_2621561_0_0_1"/>